<keyword evidence="4" id="KW-0349">Heme</keyword>
<evidence type="ECO:0000256" key="5">
    <source>
        <dbReference type="ARBA" id="ARBA00022692"/>
    </source>
</evidence>
<comment type="subcellular location">
    <subcellularLocation>
        <location evidence="2">Membrane</location>
        <topology evidence="2">Single-pass membrane protein</topology>
    </subcellularLocation>
</comment>
<dbReference type="Gene3D" id="1.10.630.10">
    <property type="entry name" value="Cytochrome P450"/>
    <property type="match status" value="1"/>
</dbReference>
<evidence type="ECO:0000256" key="8">
    <source>
        <dbReference type="ARBA" id="ARBA00023002"/>
    </source>
</evidence>
<evidence type="ECO:0000256" key="10">
    <source>
        <dbReference type="ARBA" id="ARBA00023033"/>
    </source>
</evidence>
<evidence type="ECO:0000256" key="4">
    <source>
        <dbReference type="ARBA" id="ARBA00022617"/>
    </source>
</evidence>
<comment type="cofactor">
    <cofactor evidence="1">
        <name>heme</name>
        <dbReference type="ChEBI" id="CHEBI:30413"/>
    </cofactor>
</comment>
<sequence length="132" mass="15168">MASSGQVANLSKMMLFFTSTLICRIAFAKKYDEEESKRLRFDKLMIENQAMEGGFFVSDYLPLFCWVGKLSGMMSRLDKSFKELDEFYQELIDEHLDLNSPKSNRTGQDNEPMNRLVTGSTGRTDRVTDRIG</sequence>
<keyword evidence="8" id="KW-0560">Oxidoreductase</keyword>
<dbReference type="PANTHER" id="PTHR47955:SF22">
    <property type="entry name" value="CYTOCHROME P450 83B1-LIKE"/>
    <property type="match status" value="1"/>
</dbReference>
<keyword evidence="10" id="KW-0503">Monooxygenase</keyword>
<dbReference type="EMBL" id="JAYDYQ010002687">
    <property type="protein sequence ID" value="KAK4478889.1"/>
    <property type="molecule type" value="Genomic_DNA"/>
</dbReference>
<feature type="signal peptide" evidence="13">
    <location>
        <begin position="1"/>
        <end position="28"/>
    </location>
</feature>
<feature type="compositionally biased region" description="Polar residues" evidence="12">
    <location>
        <begin position="100"/>
        <end position="122"/>
    </location>
</feature>
<keyword evidence="5" id="KW-0812">Transmembrane</keyword>
<name>A0ABR0CQ25_9LAMI</name>
<evidence type="ECO:0000256" key="11">
    <source>
        <dbReference type="ARBA" id="ARBA00023136"/>
    </source>
</evidence>
<accession>A0ABR0CQ25</accession>
<keyword evidence="11" id="KW-0472">Membrane</keyword>
<keyword evidence="13" id="KW-0732">Signal</keyword>
<evidence type="ECO:0000256" key="7">
    <source>
        <dbReference type="ARBA" id="ARBA00022989"/>
    </source>
</evidence>
<feature type="region of interest" description="Disordered" evidence="12">
    <location>
        <begin position="98"/>
        <end position="132"/>
    </location>
</feature>
<comment type="similarity">
    <text evidence="3">Belongs to the cytochrome P450 family.</text>
</comment>
<evidence type="ECO:0000256" key="1">
    <source>
        <dbReference type="ARBA" id="ARBA00001971"/>
    </source>
</evidence>
<keyword evidence="6" id="KW-0479">Metal-binding</keyword>
<evidence type="ECO:0000256" key="12">
    <source>
        <dbReference type="SAM" id="MobiDB-lite"/>
    </source>
</evidence>
<dbReference type="InterPro" id="IPR001128">
    <property type="entry name" value="Cyt_P450"/>
</dbReference>
<evidence type="ECO:0000313" key="15">
    <source>
        <dbReference type="Proteomes" id="UP001291926"/>
    </source>
</evidence>
<organism evidence="14 15">
    <name type="scientific">Penstemon davidsonii</name>
    <dbReference type="NCBI Taxonomy" id="160366"/>
    <lineage>
        <taxon>Eukaryota</taxon>
        <taxon>Viridiplantae</taxon>
        <taxon>Streptophyta</taxon>
        <taxon>Embryophyta</taxon>
        <taxon>Tracheophyta</taxon>
        <taxon>Spermatophyta</taxon>
        <taxon>Magnoliopsida</taxon>
        <taxon>eudicotyledons</taxon>
        <taxon>Gunneridae</taxon>
        <taxon>Pentapetalae</taxon>
        <taxon>asterids</taxon>
        <taxon>lamiids</taxon>
        <taxon>Lamiales</taxon>
        <taxon>Plantaginaceae</taxon>
        <taxon>Cheloneae</taxon>
        <taxon>Penstemon</taxon>
    </lineage>
</organism>
<dbReference type="Proteomes" id="UP001291926">
    <property type="component" value="Unassembled WGS sequence"/>
</dbReference>
<dbReference type="Pfam" id="PF00067">
    <property type="entry name" value="p450"/>
    <property type="match status" value="1"/>
</dbReference>
<dbReference type="PANTHER" id="PTHR47955">
    <property type="entry name" value="CYTOCHROME P450 FAMILY 71 PROTEIN"/>
    <property type="match status" value="1"/>
</dbReference>
<evidence type="ECO:0000256" key="2">
    <source>
        <dbReference type="ARBA" id="ARBA00004167"/>
    </source>
</evidence>
<evidence type="ECO:0000256" key="3">
    <source>
        <dbReference type="ARBA" id="ARBA00010617"/>
    </source>
</evidence>
<gene>
    <name evidence="14" type="ORF">RD792_014395</name>
</gene>
<proteinExistence type="inferred from homology"/>
<evidence type="ECO:0000256" key="13">
    <source>
        <dbReference type="SAM" id="SignalP"/>
    </source>
</evidence>
<dbReference type="InterPro" id="IPR036396">
    <property type="entry name" value="Cyt_P450_sf"/>
</dbReference>
<evidence type="ECO:0000256" key="6">
    <source>
        <dbReference type="ARBA" id="ARBA00022723"/>
    </source>
</evidence>
<keyword evidence="15" id="KW-1185">Reference proteome</keyword>
<feature type="compositionally biased region" description="Basic and acidic residues" evidence="12">
    <location>
        <begin position="123"/>
        <end position="132"/>
    </location>
</feature>
<evidence type="ECO:0000313" key="14">
    <source>
        <dbReference type="EMBL" id="KAK4478889.1"/>
    </source>
</evidence>
<dbReference type="SUPFAM" id="SSF48264">
    <property type="entry name" value="Cytochrome P450"/>
    <property type="match status" value="1"/>
</dbReference>
<comment type="caution">
    <text evidence="14">The sequence shown here is derived from an EMBL/GenBank/DDBJ whole genome shotgun (WGS) entry which is preliminary data.</text>
</comment>
<reference evidence="14 15" key="1">
    <citation type="journal article" date="2023" name="bioRxiv">
        <title>Genome report: Whole genome sequence and annotation of Penstemon davidsonii.</title>
        <authorList>
            <person name="Ostevik K.L."/>
            <person name="Alabady M."/>
            <person name="Zhang M."/>
            <person name="Rausher M.D."/>
        </authorList>
    </citation>
    <scope>NUCLEOTIDE SEQUENCE [LARGE SCALE GENOMIC DNA]</scope>
    <source>
        <strain evidence="14">DNT005</strain>
        <tissue evidence="14">Whole leaf</tissue>
    </source>
</reference>
<keyword evidence="7" id="KW-1133">Transmembrane helix</keyword>
<protein>
    <submittedName>
        <fullName evidence="14">Uncharacterized protein</fullName>
    </submittedName>
</protein>
<evidence type="ECO:0000256" key="9">
    <source>
        <dbReference type="ARBA" id="ARBA00023004"/>
    </source>
</evidence>
<keyword evidence="9" id="KW-0408">Iron</keyword>
<feature type="chain" id="PRO_5047441825" evidence="13">
    <location>
        <begin position="29"/>
        <end position="132"/>
    </location>
</feature>